<dbReference type="HAMAP" id="MF_01328_B">
    <property type="entry name" value="Ribosomal_uL4_B"/>
    <property type="match status" value="1"/>
</dbReference>
<dbReference type="AlphaFoldDB" id="A0A645ALY8"/>
<dbReference type="InterPro" id="IPR002136">
    <property type="entry name" value="Ribosomal_uL4"/>
</dbReference>
<dbReference type="NCBIfam" id="TIGR03953">
    <property type="entry name" value="rplD_bact"/>
    <property type="match status" value="1"/>
</dbReference>
<keyword evidence="2 4" id="KW-0689">Ribosomal protein</keyword>
<comment type="similarity">
    <text evidence="1">Belongs to the universal ribosomal protein uL4 family.</text>
</comment>
<dbReference type="InterPro" id="IPR013005">
    <property type="entry name" value="Ribosomal_uL4-like"/>
</dbReference>
<dbReference type="Pfam" id="PF00573">
    <property type="entry name" value="Ribosomal_L4"/>
    <property type="match status" value="1"/>
</dbReference>
<protein>
    <submittedName>
        <fullName evidence="4">50S ribosomal protein L4</fullName>
    </submittedName>
</protein>
<organism evidence="4">
    <name type="scientific">bioreactor metagenome</name>
    <dbReference type="NCBI Taxonomy" id="1076179"/>
    <lineage>
        <taxon>unclassified sequences</taxon>
        <taxon>metagenomes</taxon>
        <taxon>ecological metagenomes</taxon>
    </lineage>
</organism>
<name>A0A645ALY8_9ZZZZ</name>
<proteinExistence type="inferred from homology"/>
<dbReference type="EMBL" id="VSSQ01014681">
    <property type="protein sequence ID" value="MPM54169.1"/>
    <property type="molecule type" value="Genomic_DNA"/>
</dbReference>
<comment type="caution">
    <text evidence="4">The sequence shown here is derived from an EMBL/GenBank/DDBJ whole genome shotgun (WGS) entry which is preliminary data.</text>
</comment>
<gene>
    <name evidence="4" type="primary">rplD_30</name>
    <name evidence="4" type="ORF">SDC9_100942</name>
</gene>
<dbReference type="PANTHER" id="PTHR10746">
    <property type="entry name" value="50S RIBOSOMAL PROTEIN L4"/>
    <property type="match status" value="1"/>
</dbReference>
<accession>A0A645ALY8</accession>
<dbReference type="GO" id="GO:1990904">
    <property type="term" value="C:ribonucleoprotein complex"/>
    <property type="evidence" value="ECO:0007669"/>
    <property type="project" value="UniProtKB-KW"/>
</dbReference>
<dbReference type="InterPro" id="IPR023574">
    <property type="entry name" value="Ribosomal_uL4_dom_sf"/>
</dbReference>
<dbReference type="SUPFAM" id="SSF52166">
    <property type="entry name" value="Ribosomal protein L4"/>
    <property type="match status" value="1"/>
</dbReference>
<sequence length="209" mass="23546">METKVFSIDGSEVRTIVLNDEVFNREVSDGSIYYAVNNELANRRVGTACTKTRAEVHYSNVKPYKQKGTGNARAGDKKSPVWVGGGTIFGPKPRDYSYTLPKKMKRLAMKSLLSLGVKEDRLVVVEDFSIDSGKTKDLDLIIKNFVKDASRTILILKDDDEMVRRAARNIPYLRVLSYNRLSAKELLYGRKLLVLEGAAKNLNDFYGDK</sequence>
<reference evidence="4" key="1">
    <citation type="submission" date="2019-08" db="EMBL/GenBank/DDBJ databases">
        <authorList>
            <person name="Kucharzyk K."/>
            <person name="Murdoch R.W."/>
            <person name="Higgins S."/>
            <person name="Loffler F."/>
        </authorList>
    </citation>
    <scope>NUCLEOTIDE SEQUENCE</scope>
</reference>
<dbReference type="Gene3D" id="3.40.1370.10">
    <property type="match status" value="1"/>
</dbReference>
<keyword evidence="3" id="KW-0687">Ribonucleoprotein</keyword>
<evidence type="ECO:0000256" key="3">
    <source>
        <dbReference type="ARBA" id="ARBA00023274"/>
    </source>
</evidence>
<dbReference type="GO" id="GO:0003735">
    <property type="term" value="F:structural constituent of ribosome"/>
    <property type="evidence" value="ECO:0007669"/>
    <property type="project" value="InterPro"/>
</dbReference>
<dbReference type="PANTHER" id="PTHR10746:SF6">
    <property type="entry name" value="LARGE RIBOSOMAL SUBUNIT PROTEIN UL4M"/>
    <property type="match status" value="1"/>
</dbReference>
<dbReference type="GO" id="GO:0005840">
    <property type="term" value="C:ribosome"/>
    <property type="evidence" value="ECO:0007669"/>
    <property type="project" value="UniProtKB-KW"/>
</dbReference>
<evidence type="ECO:0000313" key="4">
    <source>
        <dbReference type="EMBL" id="MPM54169.1"/>
    </source>
</evidence>
<evidence type="ECO:0000256" key="1">
    <source>
        <dbReference type="ARBA" id="ARBA00010528"/>
    </source>
</evidence>
<dbReference type="GO" id="GO:0006412">
    <property type="term" value="P:translation"/>
    <property type="evidence" value="ECO:0007669"/>
    <property type="project" value="InterPro"/>
</dbReference>
<evidence type="ECO:0000256" key="2">
    <source>
        <dbReference type="ARBA" id="ARBA00022980"/>
    </source>
</evidence>